<evidence type="ECO:0000313" key="1">
    <source>
        <dbReference type="EMBL" id="QTX04855.1"/>
    </source>
</evidence>
<dbReference type="Proteomes" id="UP000671914">
    <property type="component" value="Chromosome"/>
</dbReference>
<proteinExistence type="predicted"/>
<name>A0A975FMH9_9MICO</name>
<keyword evidence="2" id="KW-1185">Reference proteome</keyword>
<reference evidence="1" key="1">
    <citation type="submission" date="2021-03" db="EMBL/GenBank/DDBJ databases">
        <title>Agromyces archimandritus sp. nov., isolated from the cockroach Archimandrita tessellata.</title>
        <authorList>
            <person name="Guzman J."/>
            <person name="Ortuzar M."/>
            <person name="Poehlein A."/>
            <person name="Daniel R."/>
            <person name="Trujillo M."/>
            <person name="Vilcinskas A."/>
        </authorList>
    </citation>
    <scope>NUCLEOTIDE SEQUENCE</scope>
    <source>
        <strain evidence="1">G127AT</strain>
    </source>
</reference>
<gene>
    <name evidence="1" type="ORF">G127AT_00880</name>
</gene>
<dbReference type="AlphaFoldDB" id="A0A975FMH9"/>
<protein>
    <submittedName>
        <fullName evidence="1">Uncharacterized protein</fullName>
    </submittedName>
</protein>
<accession>A0A975FMH9</accession>
<dbReference type="RefSeq" id="WP_210898890.1">
    <property type="nucleotide sequence ID" value="NZ_CP071696.1"/>
</dbReference>
<organism evidence="1 2">
    <name type="scientific">Agromyces archimandritae</name>
    <dbReference type="NCBI Taxonomy" id="2781962"/>
    <lineage>
        <taxon>Bacteria</taxon>
        <taxon>Bacillati</taxon>
        <taxon>Actinomycetota</taxon>
        <taxon>Actinomycetes</taxon>
        <taxon>Micrococcales</taxon>
        <taxon>Microbacteriaceae</taxon>
        <taxon>Agromyces</taxon>
    </lineage>
</organism>
<evidence type="ECO:0000313" key="2">
    <source>
        <dbReference type="Proteomes" id="UP000671914"/>
    </source>
</evidence>
<dbReference type="KEGG" id="aarc:G127AT_00880"/>
<sequence>MTHYQPDLEGQRVRGFLDDVVGSAIVGQYPVQKDIVHVYLTCVGEGEIRIEIDPIGVFPLDCAATGVASANQFEVSSIPEFTLRVEGSPEQRWAVTIAE</sequence>
<dbReference type="EMBL" id="CP071696">
    <property type="protein sequence ID" value="QTX04855.1"/>
    <property type="molecule type" value="Genomic_DNA"/>
</dbReference>